<evidence type="ECO:0000256" key="1">
    <source>
        <dbReference type="SAM" id="SignalP"/>
    </source>
</evidence>
<keyword evidence="4" id="KW-1185">Reference proteome</keyword>
<dbReference type="AlphaFoldDB" id="A0A2A7MRY0"/>
<evidence type="ECO:0000313" key="2">
    <source>
        <dbReference type="EMBL" id="GFG49710.1"/>
    </source>
</evidence>
<protein>
    <recommendedName>
        <fullName evidence="6">DUF5642 domain-containing protein</fullName>
    </recommendedName>
</protein>
<evidence type="ECO:0000313" key="3">
    <source>
        <dbReference type="EMBL" id="PEG34253.1"/>
    </source>
</evidence>
<sequence>MFRRRGGLGALTLIAVTALAGCATTIAGTATWPGAKLEKTVLTAEDFPPGVQYDRIIDKPGIPDGAGGPPPMLSKPEGCSDGLTRVIAASAERGAGSAAKYVVAYDGARIVMTVLTWNLDLDNLAATAERCASYQTFFDPSSEGIPMTTTRLQAGRPDALVYEQTMDLNGAKSSVFFSFENVGAMAVFGIAFATPNPQIAVKGSLPQTFLEITDAQAGRLATS</sequence>
<organism evidence="3 4">
    <name type="scientific">Mycolicibacterium agri</name>
    <name type="common">Mycobacterium agri</name>
    <dbReference type="NCBI Taxonomy" id="36811"/>
    <lineage>
        <taxon>Bacteria</taxon>
        <taxon>Bacillati</taxon>
        <taxon>Actinomycetota</taxon>
        <taxon>Actinomycetes</taxon>
        <taxon>Mycobacteriales</taxon>
        <taxon>Mycobacteriaceae</taxon>
        <taxon>Mycolicibacterium</taxon>
    </lineage>
</organism>
<dbReference type="Proteomes" id="UP000220914">
    <property type="component" value="Unassembled WGS sequence"/>
</dbReference>
<reference evidence="3 4" key="1">
    <citation type="submission" date="2017-10" db="EMBL/GenBank/DDBJ databases">
        <title>The new phylogeny of genus Mycobacterium.</title>
        <authorList>
            <person name="Tortoli E."/>
            <person name="Trovato A."/>
            <person name="Cirillo D.M."/>
        </authorList>
    </citation>
    <scope>NUCLEOTIDE SEQUENCE [LARGE SCALE GENOMIC DNA]</scope>
    <source>
        <strain evidence="3 4">CCUG37673</strain>
    </source>
</reference>
<comment type="caution">
    <text evidence="3">The sequence shown here is derived from an EMBL/GenBank/DDBJ whole genome shotgun (WGS) entry which is preliminary data.</text>
</comment>
<proteinExistence type="predicted"/>
<evidence type="ECO:0008006" key="6">
    <source>
        <dbReference type="Google" id="ProtNLM"/>
    </source>
</evidence>
<dbReference type="RefSeq" id="WP_097943135.1">
    <property type="nucleotide sequence ID" value="NZ_BLKS01000001.1"/>
</dbReference>
<dbReference type="PROSITE" id="PS51257">
    <property type="entry name" value="PROKAR_LIPOPROTEIN"/>
    <property type="match status" value="1"/>
</dbReference>
<dbReference type="OrthoDB" id="4761168at2"/>
<gene>
    <name evidence="3" type="ORF">CQY20_26465</name>
    <name evidence="2" type="ORF">MAGR_11510</name>
</gene>
<reference evidence="2" key="3">
    <citation type="submission" date="2020-02" db="EMBL/GenBank/DDBJ databases">
        <authorList>
            <person name="Matsumoto Y."/>
            <person name="Motooka D."/>
            <person name="Nakamura S."/>
        </authorList>
    </citation>
    <scope>NUCLEOTIDE SEQUENCE</scope>
    <source>
        <strain evidence="2">JCM 6377</strain>
    </source>
</reference>
<feature type="chain" id="PRO_5038223975" description="DUF5642 domain-containing protein" evidence="1">
    <location>
        <begin position="21"/>
        <end position="223"/>
    </location>
</feature>
<dbReference type="EMBL" id="BLKS01000001">
    <property type="protein sequence ID" value="GFG49710.1"/>
    <property type="molecule type" value="Genomic_DNA"/>
</dbReference>
<name>A0A2A7MRY0_MYCAG</name>
<dbReference type="EMBL" id="PDCP01000071">
    <property type="protein sequence ID" value="PEG34253.1"/>
    <property type="molecule type" value="Genomic_DNA"/>
</dbReference>
<dbReference type="Proteomes" id="UP000465302">
    <property type="component" value="Unassembled WGS sequence"/>
</dbReference>
<keyword evidence="1" id="KW-0732">Signal</keyword>
<reference evidence="2 5" key="2">
    <citation type="journal article" date="2019" name="Emerg. Microbes Infect.">
        <title>Comprehensive subspecies identification of 175 nontuberculous mycobacteria species based on 7547 genomic profiles.</title>
        <authorList>
            <person name="Matsumoto Y."/>
            <person name="Kinjo T."/>
            <person name="Motooka D."/>
            <person name="Nabeya D."/>
            <person name="Jung N."/>
            <person name="Uechi K."/>
            <person name="Horii T."/>
            <person name="Iida T."/>
            <person name="Fujita J."/>
            <person name="Nakamura S."/>
        </authorList>
    </citation>
    <scope>NUCLEOTIDE SEQUENCE [LARGE SCALE GENOMIC DNA]</scope>
    <source>
        <strain evidence="2 5">JCM 6377</strain>
    </source>
</reference>
<evidence type="ECO:0000313" key="5">
    <source>
        <dbReference type="Proteomes" id="UP000465302"/>
    </source>
</evidence>
<evidence type="ECO:0000313" key="4">
    <source>
        <dbReference type="Proteomes" id="UP000220914"/>
    </source>
</evidence>
<accession>A0A2A7MRY0</accession>
<feature type="signal peptide" evidence="1">
    <location>
        <begin position="1"/>
        <end position="20"/>
    </location>
</feature>